<sequence length="102" mass="11905">MRLLRIGPLSARLLPLRRLLRSRKANGRSINLKRFKDLVRYDRKISVGRERADNYSNTSSKPFDLVRCEQLGIRGATRLRLKLTDIQARIPLTIRILRLPVN</sequence>
<name>A0A0K6FZV0_9AGAM</name>
<accession>A0A0K6FZV0</accession>
<proteinExistence type="predicted"/>
<reference evidence="1 2" key="1">
    <citation type="submission" date="2015-07" db="EMBL/GenBank/DDBJ databases">
        <authorList>
            <person name="Noorani M."/>
        </authorList>
    </citation>
    <scope>NUCLEOTIDE SEQUENCE [LARGE SCALE GENOMIC DNA]</scope>
    <source>
        <strain evidence="1">BBA 69670</strain>
    </source>
</reference>
<dbReference type="Proteomes" id="UP000044841">
    <property type="component" value="Unassembled WGS sequence"/>
</dbReference>
<protein>
    <submittedName>
        <fullName evidence="1">Uncharacterized protein</fullName>
    </submittedName>
</protein>
<keyword evidence="2" id="KW-1185">Reference proteome</keyword>
<organism evidence="1 2">
    <name type="scientific">Rhizoctonia solani</name>
    <dbReference type="NCBI Taxonomy" id="456999"/>
    <lineage>
        <taxon>Eukaryota</taxon>
        <taxon>Fungi</taxon>
        <taxon>Dikarya</taxon>
        <taxon>Basidiomycota</taxon>
        <taxon>Agaricomycotina</taxon>
        <taxon>Agaricomycetes</taxon>
        <taxon>Cantharellales</taxon>
        <taxon>Ceratobasidiaceae</taxon>
        <taxon>Rhizoctonia</taxon>
    </lineage>
</organism>
<gene>
    <name evidence="1" type="ORF">RSOLAG22IIIB_09862</name>
</gene>
<evidence type="ECO:0000313" key="2">
    <source>
        <dbReference type="Proteomes" id="UP000044841"/>
    </source>
</evidence>
<dbReference type="AlphaFoldDB" id="A0A0K6FZV0"/>
<evidence type="ECO:0000313" key="1">
    <source>
        <dbReference type="EMBL" id="CUA71805.1"/>
    </source>
</evidence>
<dbReference type="EMBL" id="CYGV01001264">
    <property type="protein sequence ID" value="CUA71805.1"/>
    <property type="molecule type" value="Genomic_DNA"/>
</dbReference>